<dbReference type="GO" id="GO:0003735">
    <property type="term" value="F:structural constituent of ribosome"/>
    <property type="evidence" value="ECO:0007669"/>
    <property type="project" value="InterPro"/>
</dbReference>
<dbReference type="VEuPathDB" id="FungiDB:M_BR32_EuGene_00005541"/>
<reference evidence="7 8" key="1">
    <citation type="journal article" date="2019" name="Mol. Biol. Evol.">
        <title>Blast fungal genomes show frequent chromosomal changes, gene gains and losses, and effector gene turnover.</title>
        <authorList>
            <person name="Gomez Luciano L.B."/>
            <person name="Jason Tsai I."/>
            <person name="Chuma I."/>
            <person name="Tosa Y."/>
            <person name="Chen Y.H."/>
            <person name="Li J.Y."/>
            <person name="Li M.Y."/>
            <person name="Jade Lu M.Y."/>
            <person name="Nakayashiki H."/>
            <person name="Li W.H."/>
        </authorList>
    </citation>
    <scope>NUCLEOTIDE SEQUENCE [LARGE SCALE GENOMIC DNA]</scope>
    <source>
        <strain evidence="7">MZ5-1-6</strain>
    </source>
</reference>
<dbReference type="SMART" id="SM00916">
    <property type="entry name" value="L51_S25_CI-B8"/>
    <property type="match status" value="1"/>
</dbReference>
<evidence type="ECO:0000256" key="1">
    <source>
        <dbReference type="ARBA" id="ARBA00004173"/>
    </source>
</evidence>
<dbReference type="PANTHER" id="PTHR21396:SF2">
    <property type="entry name" value="LARGE RIBOSOMAL SUBUNIT PROTEIN ML43"/>
    <property type="match status" value="1"/>
</dbReference>
<evidence type="ECO:0000256" key="2">
    <source>
        <dbReference type="ARBA" id="ARBA00006073"/>
    </source>
</evidence>
<dbReference type="FunFam" id="3.40.30.10:FF:000173">
    <property type="entry name" value="Mitochondrial 54S ribosomal protein"/>
    <property type="match status" value="1"/>
</dbReference>
<dbReference type="InterPro" id="IPR007741">
    <property type="entry name" value="Ribosomal_mL43/mS25/NADH_DH"/>
</dbReference>
<protein>
    <recommendedName>
        <fullName evidence="6">Large ribosomal subunit protein mL43</fullName>
    </recommendedName>
</protein>
<name>A0A4P7N0F9_PYROR</name>
<accession>A0A4P7N0F9</accession>
<evidence type="ECO:0000256" key="5">
    <source>
        <dbReference type="ARBA" id="ARBA00023274"/>
    </source>
</evidence>
<dbReference type="InterPro" id="IPR039927">
    <property type="entry name" value="Ribosomal_mL43"/>
</dbReference>
<dbReference type="GO" id="GO:0005762">
    <property type="term" value="C:mitochondrial large ribosomal subunit"/>
    <property type="evidence" value="ECO:0007669"/>
    <property type="project" value="TreeGrafter"/>
</dbReference>
<comment type="subcellular location">
    <subcellularLocation>
        <location evidence="1">Mitochondrion</location>
    </subcellularLocation>
</comment>
<dbReference type="SUPFAM" id="SSF52833">
    <property type="entry name" value="Thioredoxin-like"/>
    <property type="match status" value="1"/>
</dbReference>
<keyword evidence="4" id="KW-0496">Mitochondrion</keyword>
<dbReference type="OMA" id="ISKWIDL"/>
<dbReference type="SMR" id="A0A4P7N0F9"/>
<proteinExistence type="inferred from homology"/>
<dbReference type="Proteomes" id="UP000294847">
    <property type="component" value="Chromosome 2"/>
</dbReference>
<dbReference type="InterPro" id="IPR036249">
    <property type="entry name" value="Thioredoxin-like_sf"/>
</dbReference>
<evidence type="ECO:0000313" key="8">
    <source>
        <dbReference type="Proteomes" id="UP000294847"/>
    </source>
</evidence>
<gene>
    <name evidence="7" type="ORF">PoMZ_00689</name>
</gene>
<dbReference type="Pfam" id="PF05047">
    <property type="entry name" value="L51_S25_CI-B8"/>
    <property type="match status" value="1"/>
</dbReference>
<evidence type="ECO:0000313" key="7">
    <source>
        <dbReference type="EMBL" id="QBZ55787.1"/>
    </source>
</evidence>
<comment type="similarity">
    <text evidence="2">Belongs to the mitochondrion-specific ribosomal protein mL43 family.</text>
</comment>
<dbReference type="Gene3D" id="3.40.30.10">
    <property type="entry name" value="Glutaredoxin"/>
    <property type="match status" value="1"/>
</dbReference>
<keyword evidence="5" id="KW-0687">Ribonucleoprotein</keyword>
<evidence type="ECO:0000256" key="4">
    <source>
        <dbReference type="ARBA" id="ARBA00023128"/>
    </source>
</evidence>
<evidence type="ECO:0000256" key="6">
    <source>
        <dbReference type="ARBA" id="ARBA00035188"/>
    </source>
</evidence>
<keyword evidence="3" id="KW-0689">Ribosomal protein</keyword>
<dbReference type="EMBL" id="CP034205">
    <property type="protein sequence ID" value="QBZ55787.1"/>
    <property type="molecule type" value="Genomic_DNA"/>
</dbReference>
<evidence type="ECO:0000256" key="3">
    <source>
        <dbReference type="ARBA" id="ARBA00022980"/>
    </source>
</evidence>
<dbReference type="GO" id="GO:0032543">
    <property type="term" value="P:mitochondrial translation"/>
    <property type="evidence" value="ECO:0007669"/>
    <property type="project" value="InterPro"/>
</dbReference>
<dbReference type="PANTHER" id="PTHR21396">
    <property type="entry name" value="39S RIBOSOMAL PROTEIN L43"/>
    <property type="match status" value="1"/>
</dbReference>
<organism evidence="7 8">
    <name type="scientific">Pyricularia oryzae</name>
    <name type="common">Rice blast fungus</name>
    <name type="synonym">Magnaporthe oryzae</name>
    <dbReference type="NCBI Taxonomy" id="318829"/>
    <lineage>
        <taxon>Eukaryota</taxon>
        <taxon>Fungi</taxon>
        <taxon>Dikarya</taxon>
        <taxon>Ascomycota</taxon>
        <taxon>Pezizomycotina</taxon>
        <taxon>Sordariomycetes</taxon>
        <taxon>Sordariomycetidae</taxon>
        <taxon>Magnaporthales</taxon>
        <taxon>Pyriculariaceae</taxon>
        <taxon>Pyricularia</taxon>
    </lineage>
</organism>
<sequence length="137" mass="15458">MTIRPLQKVSVGQNGVGAFILQCKRLEFHYCDWAGSSKGMNQFIRQHLPTFAAKNPQIEITVSPRPQKHPVVVGHFINGNNRPVCVRNLDANQILKKVELLREMNGEVNKKFSKPVRSINESVRGVWSPYHGNGMPV</sequence>
<dbReference type="AlphaFoldDB" id="A0A4P7N0F9"/>